<comment type="similarity">
    <text evidence="2 9">Belongs to the WD repeat EIF2A family.</text>
</comment>
<evidence type="ECO:0000313" key="13">
    <source>
        <dbReference type="Proteomes" id="UP000677054"/>
    </source>
</evidence>
<dbReference type="Gene3D" id="2.130.10.10">
    <property type="entry name" value="YVTN repeat-like/Quinoprotein amine dehydrogenase"/>
    <property type="match status" value="2"/>
</dbReference>
<sequence length="578" mass="64077">MTDRGLFFASRGSKGLHFHGAPAYDEQALLNEEARIIHFSHDGKHLAYATNDKLKVIETQQLKQVFEADCIRIIGLAFSPNGTYLSCLEQYFSPKDGGQPKKNLSLWNISKHGERMTDFVQKKQTNWQLQWAKDESTYSRIVTNEVHFYSSSDFKLISAKIRLEKVETFALSPGPSPFHVACYVPGSRGQPSLVRLFRSPVSEPDAPPVASKSFFKADRVEMKWSQTGTGLLVLTITDVDKTGSSYYGEQGLHYVDIKGHSAVVQTSKKGPIHAAEWSPNSREFCAVYGTMPAKATLFNSKCESVLEFGTGSWNQCYFNSFGNILLLAGFGNLRGTVDVWGLDGTKFKQAGRLQAPDSTLLHWAPDGEHFLTATTAPRLRTANGFKVWHYSGTLKKDCLYPEGQELWDVAWKPWPPGHEGPKNISFQNASAANAASMAPQPYRPPGARNRPLQPFSLHDDEDDVKKPSTTSSIPGAPVGLSEVSKSALKNKKKKEAKKAKKAVEGQLATDETSSPADEKASNTLPPEQEKKVKNLKKKLEDIRKLKADQAEGKVLEKNQLDKIAREAELLSELKSLSM</sequence>
<reference evidence="12" key="1">
    <citation type="submission" date="2020-11" db="EMBL/GenBank/DDBJ databases">
        <authorList>
            <person name="Tran Van P."/>
        </authorList>
    </citation>
    <scope>NUCLEOTIDE SEQUENCE</scope>
</reference>
<keyword evidence="8 9" id="KW-0648">Protein biosynthesis</keyword>
<evidence type="ECO:0000256" key="10">
    <source>
        <dbReference type="SAM" id="MobiDB-lite"/>
    </source>
</evidence>
<dbReference type="InterPro" id="IPR013979">
    <property type="entry name" value="TIF_beta_prop-like"/>
</dbReference>
<dbReference type="GO" id="GO:0043022">
    <property type="term" value="F:ribosome binding"/>
    <property type="evidence" value="ECO:0007669"/>
    <property type="project" value="UniProtKB-UniRule"/>
</dbReference>
<accession>A0A7R8XE36</accession>
<proteinExistence type="inferred from homology"/>
<dbReference type="AlphaFoldDB" id="A0A7R8XE36"/>
<feature type="compositionally biased region" description="Polar residues" evidence="10">
    <location>
        <begin position="509"/>
        <end position="525"/>
    </location>
</feature>
<keyword evidence="5" id="KW-0853">WD repeat</keyword>
<feature type="compositionally biased region" description="Basic residues" evidence="10">
    <location>
        <begin position="488"/>
        <end position="500"/>
    </location>
</feature>
<evidence type="ECO:0000256" key="5">
    <source>
        <dbReference type="ARBA" id="ARBA00022574"/>
    </source>
</evidence>
<keyword evidence="13" id="KW-1185">Reference proteome</keyword>
<evidence type="ECO:0000259" key="11">
    <source>
        <dbReference type="Pfam" id="PF08662"/>
    </source>
</evidence>
<keyword evidence="6" id="KW-0677">Repeat</keyword>
<dbReference type="SUPFAM" id="SSF82171">
    <property type="entry name" value="DPP6 N-terminal domain-like"/>
    <property type="match status" value="1"/>
</dbReference>
<dbReference type="InterPro" id="IPR011387">
    <property type="entry name" value="TIF2A"/>
</dbReference>
<evidence type="ECO:0000313" key="12">
    <source>
        <dbReference type="EMBL" id="CAD7245539.1"/>
    </source>
</evidence>
<dbReference type="PIRSF" id="PIRSF017222">
    <property type="entry name" value="eIF2A"/>
    <property type="match status" value="1"/>
</dbReference>
<dbReference type="GO" id="GO:0006417">
    <property type="term" value="P:regulation of translation"/>
    <property type="evidence" value="ECO:0007669"/>
    <property type="project" value="UniProtKB-KW"/>
</dbReference>
<evidence type="ECO:0000256" key="4">
    <source>
        <dbReference type="ARBA" id="ARBA00022540"/>
    </source>
</evidence>
<organism evidence="12">
    <name type="scientific">Darwinula stevensoni</name>
    <dbReference type="NCBI Taxonomy" id="69355"/>
    <lineage>
        <taxon>Eukaryota</taxon>
        <taxon>Metazoa</taxon>
        <taxon>Ecdysozoa</taxon>
        <taxon>Arthropoda</taxon>
        <taxon>Crustacea</taxon>
        <taxon>Oligostraca</taxon>
        <taxon>Ostracoda</taxon>
        <taxon>Podocopa</taxon>
        <taxon>Podocopida</taxon>
        <taxon>Darwinulocopina</taxon>
        <taxon>Darwinuloidea</taxon>
        <taxon>Darwinulidae</taxon>
        <taxon>Darwinula</taxon>
    </lineage>
</organism>
<keyword evidence="4 9" id="KW-0396">Initiation factor</keyword>
<evidence type="ECO:0000256" key="3">
    <source>
        <dbReference type="ARBA" id="ARBA00013819"/>
    </source>
</evidence>
<keyword evidence="7 9" id="KW-0810">Translation regulation</keyword>
<evidence type="ECO:0000256" key="6">
    <source>
        <dbReference type="ARBA" id="ARBA00022737"/>
    </source>
</evidence>
<evidence type="ECO:0000256" key="8">
    <source>
        <dbReference type="ARBA" id="ARBA00022917"/>
    </source>
</evidence>
<dbReference type="Proteomes" id="UP000677054">
    <property type="component" value="Unassembled WGS sequence"/>
</dbReference>
<evidence type="ECO:0000256" key="2">
    <source>
        <dbReference type="ARBA" id="ARBA00009573"/>
    </source>
</evidence>
<dbReference type="PANTHER" id="PTHR13227">
    <property type="entry name" value="EUKARYOTIC TRANSLATION INITIATION FACTOR 2A"/>
    <property type="match status" value="1"/>
</dbReference>
<feature type="region of interest" description="Disordered" evidence="10">
    <location>
        <begin position="432"/>
        <end position="535"/>
    </location>
</feature>
<evidence type="ECO:0000256" key="9">
    <source>
        <dbReference type="PIRNR" id="PIRNR017222"/>
    </source>
</evidence>
<dbReference type="GO" id="GO:0003743">
    <property type="term" value="F:translation initiation factor activity"/>
    <property type="evidence" value="ECO:0007669"/>
    <property type="project" value="UniProtKB-UniRule"/>
</dbReference>
<dbReference type="EMBL" id="CAJPEV010000879">
    <property type="protein sequence ID" value="CAG0889265.1"/>
    <property type="molecule type" value="Genomic_DNA"/>
</dbReference>
<dbReference type="InterPro" id="IPR015943">
    <property type="entry name" value="WD40/YVTN_repeat-like_dom_sf"/>
</dbReference>
<evidence type="ECO:0000256" key="7">
    <source>
        <dbReference type="ARBA" id="ARBA00022845"/>
    </source>
</evidence>
<evidence type="ECO:0000256" key="1">
    <source>
        <dbReference type="ARBA" id="ARBA00003993"/>
    </source>
</evidence>
<dbReference type="GO" id="GO:0000049">
    <property type="term" value="F:tRNA binding"/>
    <property type="evidence" value="ECO:0007669"/>
    <property type="project" value="UniProtKB-UniRule"/>
</dbReference>
<comment type="function">
    <text evidence="1 9">Functions in the early steps of protein synthesis of a small number of specific mRNAs. Acts by directing the binding of methionyl-tRNAi to 40S ribosomal subunits. In contrast to the eIF-2 complex, it binds methionyl-tRNAi to 40S subunits in a codon-dependent manner, whereas the eIF-2 complex binds methionyl-tRNAi to 40S subunits in a GTP-dependent manner.</text>
</comment>
<dbReference type="OrthoDB" id="2194683at2759"/>
<dbReference type="GO" id="GO:0022627">
    <property type="term" value="C:cytosolic small ribosomal subunit"/>
    <property type="evidence" value="ECO:0007669"/>
    <property type="project" value="TreeGrafter"/>
</dbReference>
<protein>
    <recommendedName>
        <fullName evidence="3 9">Eukaryotic translation initiation factor 2A</fullName>
        <shortName evidence="9">eIF-2A</shortName>
    </recommendedName>
</protein>
<dbReference type="GO" id="GO:0003729">
    <property type="term" value="F:mRNA binding"/>
    <property type="evidence" value="ECO:0007669"/>
    <property type="project" value="TreeGrafter"/>
</dbReference>
<dbReference type="PANTHER" id="PTHR13227:SF0">
    <property type="entry name" value="EUKARYOTIC TRANSLATION INITIATION FACTOR 2A"/>
    <property type="match status" value="1"/>
</dbReference>
<dbReference type="Pfam" id="PF08662">
    <property type="entry name" value="eIF2A"/>
    <property type="match status" value="1"/>
</dbReference>
<gene>
    <name evidence="12" type="ORF">DSTB1V02_LOCUS5412</name>
</gene>
<feature type="domain" description="Translation initiation factor beta propellor-like" evidence="11">
    <location>
        <begin position="212"/>
        <end position="407"/>
    </location>
</feature>
<dbReference type="EMBL" id="LR900396">
    <property type="protein sequence ID" value="CAD7245539.1"/>
    <property type="molecule type" value="Genomic_DNA"/>
</dbReference>
<name>A0A7R8XE36_9CRUS</name>